<feature type="compositionally biased region" description="Low complexity" evidence="1">
    <location>
        <begin position="390"/>
        <end position="408"/>
    </location>
</feature>
<gene>
    <name evidence="3" type="ORF">K7432_014527</name>
</gene>
<feature type="region of interest" description="Disordered" evidence="1">
    <location>
        <begin position="607"/>
        <end position="637"/>
    </location>
</feature>
<dbReference type="PANTHER" id="PTHR11188">
    <property type="entry name" value="ARRESTIN DOMAIN CONTAINING PROTEIN"/>
    <property type="match status" value="1"/>
</dbReference>
<comment type="caution">
    <text evidence="3">The sequence shown here is derived from an EMBL/GenBank/DDBJ whole genome shotgun (WGS) entry which is preliminary data.</text>
</comment>
<feature type="compositionally biased region" description="Pro residues" evidence="1">
    <location>
        <begin position="409"/>
        <end position="420"/>
    </location>
</feature>
<feature type="compositionally biased region" description="Acidic residues" evidence="1">
    <location>
        <begin position="607"/>
        <end position="621"/>
    </location>
</feature>
<dbReference type="Proteomes" id="UP001479436">
    <property type="component" value="Unassembled WGS sequence"/>
</dbReference>
<dbReference type="InterPro" id="IPR014756">
    <property type="entry name" value="Ig_E-set"/>
</dbReference>
<sequence length="762" mass="84425">MTPEKGASHSVAVVKASEKYSFIFAPGKQASKNGNVKLNLFFDKPFYNAAGHLSGRLELTCVSEELLMLGQVLIEVTGFEDIERDSKNTSLRHRIFYKTRLVLQDQNTPSDAVKPNSLPDVDGYYPAKAGKTSFPFALELSGTLPSSYVSKIGGVRYVVSGAALIKSNKKKENLAHNRFAQVYERWPQSEVEYARLATVSADNSEEVKGEIKEKISMSAELTKAMVAAGGLIYVKAFINNLGKKAVSGLKLSLWQQISGNNDLTRADSGGRLAAVVDNRVLVTEAVYRGHDWVIPYGESRGLVVALGIPPSCYSLRNTALIQVSYEVQIDLITSFCKWKPLRLPIYIAHPSSWSDSAPSISYNEVQNYTLPKSPTPSAFQLSTTSSRPNSSHIPSVISTPTPTVTSTPVPSPIPTPMPSPPPTTEIKVIEFKEFPPVSKNPRRVSLLSRKDTIRRKTRPSSVGTLCEPIEGNKLILRVTNPDETEEPEMLFEPDQRRRVPGPRKRASTVGGVASYPSIAQNLRQNTAGGTTAFQRSGLRVASAPLGYVSDTSSLIEIGDRILTQHGLRPSFEEPQCTLNPASMVTPPRRGVTIQQLEELQERIELPENVESELESNSDDSPESFHDARDGEEIDDTKSVDIAMPLDVKDEWQGWEDKDGRPDQYMYPTVAQEDYYLSENSEYGTLAEEDQSNKWKGKRNTTRRLLKKNTMRVRLSRSDTVASIQKKLARLQHQMDTVLTLMDTEPLPTLGKVNHDPTRTLST</sequence>
<dbReference type="InterPro" id="IPR050357">
    <property type="entry name" value="Arrestin_domain-protein"/>
</dbReference>
<feature type="domain" description="Arrestin C-terminal-like" evidence="2">
    <location>
        <begin position="211"/>
        <end position="352"/>
    </location>
</feature>
<dbReference type="SMART" id="SM01017">
    <property type="entry name" value="Arrestin_C"/>
    <property type="match status" value="1"/>
</dbReference>
<dbReference type="Gene3D" id="2.60.40.640">
    <property type="match status" value="2"/>
</dbReference>
<reference evidence="3 4" key="1">
    <citation type="submission" date="2023-04" db="EMBL/GenBank/DDBJ databases">
        <title>Genome of Basidiobolus ranarum AG-B5.</title>
        <authorList>
            <person name="Stajich J.E."/>
            <person name="Carter-House D."/>
            <person name="Gryganskyi A."/>
        </authorList>
    </citation>
    <scope>NUCLEOTIDE SEQUENCE [LARGE SCALE GENOMIC DNA]</scope>
    <source>
        <strain evidence="3 4">AG-B5</strain>
    </source>
</reference>
<evidence type="ECO:0000256" key="1">
    <source>
        <dbReference type="SAM" id="MobiDB-lite"/>
    </source>
</evidence>
<proteinExistence type="predicted"/>
<feature type="region of interest" description="Disordered" evidence="1">
    <location>
        <begin position="373"/>
        <end position="420"/>
    </location>
</feature>
<organism evidence="3 4">
    <name type="scientific">Basidiobolus ranarum</name>
    <dbReference type="NCBI Taxonomy" id="34480"/>
    <lineage>
        <taxon>Eukaryota</taxon>
        <taxon>Fungi</taxon>
        <taxon>Fungi incertae sedis</taxon>
        <taxon>Zoopagomycota</taxon>
        <taxon>Entomophthoromycotina</taxon>
        <taxon>Basidiobolomycetes</taxon>
        <taxon>Basidiobolales</taxon>
        <taxon>Basidiobolaceae</taxon>
        <taxon>Basidiobolus</taxon>
    </lineage>
</organism>
<evidence type="ECO:0000313" key="3">
    <source>
        <dbReference type="EMBL" id="KAK9688087.1"/>
    </source>
</evidence>
<keyword evidence="4" id="KW-1185">Reference proteome</keyword>
<dbReference type="PANTHER" id="PTHR11188:SF17">
    <property type="entry name" value="FI21816P1"/>
    <property type="match status" value="1"/>
</dbReference>
<evidence type="ECO:0000313" key="4">
    <source>
        <dbReference type="Proteomes" id="UP001479436"/>
    </source>
</evidence>
<accession>A0ABR2VPK0</accession>
<feature type="compositionally biased region" description="Basic and acidic residues" evidence="1">
    <location>
        <begin position="622"/>
        <end position="637"/>
    </location>
</feature>
<dbReference type="EMBL" id="JASJQH010008554">
    <property type="protein sequence ID" value="KAK9688087.1"/>
    <property type="molecule type" value="Genomic_DNA"/>
</dbReference>
<name>A0ABR2VPK0_9FUNG</name>
<dbReference type="Pfam" id="PF02752">
    <property type="entry name" value="Arrestin_C"/>
    <property type="match status" value="1"/>
</dbReference>
<feature type="compositionally biased region" description="Polar residues" evidence="1">
    <location>
        <begin position="373"/>
        <end position="389"/>
    </location>
</feature>
<evidence type="ECO:0000259" key="2">
    <source>
        <dbReference type="SMART" id="SM01017"/>
    </source>
</evidence>
<dbReference type="InterPro" id="IPR014752">
    <property type="entry name" value="Arrestin-like_C"/>
</dbReference>
<protein>
    <recommendedName>
        <fullName evidence="2">Arrestin C-terminal-like domain-containing protein</fullName>
    </recommendedName>
</protein>
<dbReference type="InterPro" id="IPR011022">
    <property type="entry name" value="Arrestin_C-like"/>
</dbReference>
<dbReference type="SUPFAM" id="SSF81296">
    <property type="entry name" value="E set domains"/>
    <property type="match status" value="1"/>
</dbReference>